<gene>
    <name evidence="4" type="ordered locus">Mchl_5617</name>
</gene>
<dbReference type="Pfam" id="PF11800">
    <property type="entry name" value="RP-C_C"/>
    <property type="match status" value="1"/>
</dbReference>
<dbReference type="InterPro" id="IPR036388">
    <property type="entry name" value="WH-like_DNA-bd_sf"/>
</dbReference>
<evidence type="ECO:0000256" key="1">
    <source>
        <dbReference type="SAM" id="MobiDB-lite"/>
    </source>
</evidence>
<reference evidence="4 5" key="1">
    <citation type="submission" date="2008-12" db="EMBL/GenBank/DDBJ databases">
        <title>Complete sequence of plasmid1 of Methylobacterium chloromethanicum CM4.</title>
        <authorList>
            <consortium name="US DOE Joint Genome Institute"/>
            <person name="Lucas S."/>
            <person name="Copeland A."/>
            <person name="Lapidus A."/>
            <person name="Glavina del Rio T."/>
            <person name="Dalin E."/>
            <person name="Tice H."/>
            <person name="Bruce D."/>
            <person name="Goodwin L."/>
            <person name="Pitluck S."/>
            <person name="Chertkov O."/>
            <person name="Brettin T."/>
            <person name="Detter J.C."/>
            <person name="Han C."/>
            <person name="Larimer F."/>
            <person name="Land M."/>
            <person name="Hauser L."/>
            <person name="Kyrpides N."/>
            <person name="Mikhailova N."/>
            <person name="Marx C."/>
            <person name="Richardson P."/>
        </authorList>
    </citation>
    <scope>NUCLEOTIDE SEQUENCE [LARGE SCALE GENOMIC DNA]</scope>
    <source>
        <strain evidence="5">CM4 / NCIMB 13688</strain>
        <plasmid evidence="4 5">pCMU01</plasmid>
    </source>
</reference>
<feature type="region of interest" description="Disordered" evidence="1">
    <location>
        <begin position="240"/>
        <end position="288"/>
    </location>
</feature>
<dbReference type="NCBIfam" id="NF010396">
    <property type="entry name" value="PRK13824.1"/>
    <property type="match status" value="1"/>
</dbReference>
<evidence type="ECO:0000259" key="2">
    <source>
        <dbReference type="Pfam" id="PF03428"/>
    </source>
</evidence>
<evidence type="ECO:0000259" key="3">
    <source>
        <dbReference type="Pfam" id="PF11800"/>
    </source>
</evidence>
<feature type="compositionally biased region" description="Polar residues" evidence="1">
    <location>
        <begin position="240"/>
        <end position="250"/>
    </location>
</feature>
<dbReference type="CDD" id="cd00090">
    <property type="entry name" value="HTH_ARSR"/>
    <property type="match status" value="1"/>
</dbReference>
<dbReference type="RefSeq" id="WP_012606244.1">
    <property type="nucleotide sequence ID" value="NC_011758.1"/>
</dbReference>
<keyword evidence="4" id="KW-0614">Plasmid</keyword>
<name>B7L3E1_METC4</name>
<evidence type="ECO:0000313" key="5">
    <source>
        <dbReference type="Proteomes" id="UP000002385"/>
    </source>
</evidence>
<dbReference type="InterPro" id="IPR047611">
    <property type="entry name" value="RepABC_RepC"/>
</dbReference>
<dbReference type="Gene3D" id="1.10.10.10">
    <property type="entry name" value="Winged helix-like DNA-binding domain superfamily/Winged helix DNA-binding domain"/>
    <property type="match status" value="1"/>
</dbReference>
<dbReference type="KEGG" id="mch:Mchl_5617"/>
<sequence length="403" mass="43137">MNIHITTPFGRRSLTPAQIHAQTIAAACPRDATVNKWAVFRHIAQARETIGISDRALAVLNALMTFHPETALMPGEGTGLIVFPSNAQLALRAHGMAEPTLRRHLAALVEAGLVIRRDSPNGKRYVRKGQGGAVAQAYGFDLTPIVARAAEFEAYADRVTADRRAFNMAREAITILRRDATKMIQAGIDGEHPGDWTAYRARYGAILGGLPRKPSLVDLDAVRAALTALIADVGKSLVSTSESQDSNGNADHSDRHNQNSKSDAFDSRTGIQNDDEGTGGGTAPNDSGTAATYPLSMVLNACPDIIDYARNGIRTWRDLGDVADLVRGMMGISPSAWREARDVMGPDAAAATMAAILQRAEHIKSPGGYLRTLVERKRAGRYSLGPVLLALTRARAASMLPGS</sequence>
<dbReference type="InterPro" id="IPR005090">
    <property type="entry name" value="RepC_N"/>
</dbReference>
<dbReference type="EMBL" id="CP001299">
    <property type="protein sequence ID" value="ACK86349.1"/>
    <property type="molecule type" value="Genomic_DNA"/>
</dbReference>
<dbReference type="InterPro" id="IPR036390">
    <property type="entry name" value="WH_DNA-bd_sf"/>
</dbReference>
<dbReference type="AlphaFoldDB" id="B7L3E1"/>
<evidence type="ECO:0000313" key="4">
    <source>
        <dbReference type="EMBL" id="ACK86349.1"/>
    </source>
</evidence>
<dbReference type="InterPro" id="IPR011991">
    <property type="entry name" value="ArsR-like_HTH"/>
</dbReference>
<dbReference type="Pfam" id="PF03428">
    <property type="entry name" value="RP-C"/>
    <property type="match status" value="1"/>
</dbReference>
<protein>
    <submittedName>
        <fullName evidence="4">Replication protein C</fullName>
    </submittedName>
</protein>
<feature type="domain" description="Plasmid replication protein C N-terminal" evidence="2">
    <location>
        <begin position="12"/>
        <end position="187"/>
    </location>
</feature>
<reference evidence="4 5" key="2">
    <citation type="journal article" date="2012" name="J. Bacteriol.">
        <title>Complete genome sequences of six strains of the genus Methylobacterium.</title>
        <authorList>
            <person name="Marx C.J."/>
            <person name="Bringel F."/>
            <person name="Chistoserdova L."/>
            <person name="Moulin L."/>
            <person name="Farhan Ul Haque M."/>
            <person name="Fleischman D.E."/>
            <person name="Gruffaz C."/>
            <person name="Jourand P."/>
            <person name="Knief C."/>
            <person name="Lee M.C."/>
            <person name="Muller E.E."/>
            <person name="Nadalig T."/>
            <person name="Peyraud R."/>
            <person name="Roselli S."/>
            <person name="Russ L."/>
            <person name="Goodwin L.A."/>
            <person name="Ivanova N."/>
            <person name="Kyrpides N."/>
            <person name="Lajus A."/>
            <person name="Land M.L."/>
            <person name="Medigue C."/>
            <person name="Mikhailova N."/>
            <person name="Nolan M."/>
            <person name="Woyke T."/>
            <person name="Stolyar S."/>
            <person name="Vorholt J.A."/>
            <person name="Vuilleumier S."/>
        </authorList>
    </citation>
    <scope>NUCLEOTIDE SEQUENCE [LARGE SCALE GENOMIC DNA]</scope>
    <source>
        <strain evidence="5">CM4 / NCIMB 13688</strain>
        <plasmid evidence="4 5">pCMU01</plasmid>
    </source>
</reference>
<dbReference type="HOGENOM" id="CLU_051007_1_0_5"/>
<organism evidence="4 5">
    <name type="scientific">Methylorubrum extorquens (strain CM4 / NCIMB 13688)</name>
    <name type="common">Methylobacterium extorquens</name>
    <dbReference type="NCBI Taxonomy" id="440085"/>
    <lineage>
        <taxon>Bacteria</taxon>
        <taxon>Pseudomonadati</taxon>
        <taxon>Pseudomonadota</taxon>
        <taxon>Alphaproteobacteria</taxon>
        <taxon>Hyphomicrobiales</taxon>
        <taxon>Methylobacteriaceae</taxon>
        <taxon>Methylorubrum</taxon>
    </lineage>
</organism>
<dbReference type="NCBIfam" id="NF040974">
    <property type="entry name" value="RepABC_RepC"/>
    <property type="match status" value="1"/>
</dbReference>
<dbReference type="Proteomes" id="UP000002385">
    <property type="component" value="Plasmid pCMU01"/>
</dbReference>
<dbReference type="SUPFAM" id="SSF46785">
    <property type="entry name" value="Winged helix' DNA-binding domain"/>
    <property type="match status" value="1"/>
</dbReference>
<proteinExistence type="predicted"/>
<accession>B7L3E1</accession>
<geneLocation type="plasmid" evidence="4 5">
    <name>pCMU01</name>
</geneLocation>
<feature type="domain" description="Plasmid replication protein C C-terminal" evidence="3">
    <location>
        <begin position="294"/>
        <end position="393"/>
    </location>
</feature>
<dbReference type="GO" id="GO:0006355">
    <property type="term" value="P:regulation of DNA-templated transcription"/>
    <property type="evidence" value="ECO:0007669"/>
    <property type="project" value="UniProtKB-ARBA"/>
</dbReference>
<dbReference type="InterPro" id="IPR021760">
    <property type="entry name" value="RepC_C"/>
</dbReference>